<evidence type="ECO:0000256" key="8">
    <source>
        <dbReference type="ARBA" id="ARBA00022723"/>
    </source>
</evidence>
<dbReference type="Gene3D" id="1.10.340.30">
    <property type="entry name" value="Hypothetical protein, domain 2"/>
    <property type="match status" value="1"/>
</dbReference>
<dbReference type="SUPFAM" id="SSF48150">
    <property type="entry name" value="DNA-glycosylase"/>
    <property type="match status" value="1"/>
</dbReference>
<dbReference type="eggNOG" id="COG1194">
    <property type="taxonomic scope" value="Bacteria"/>
</dbReference>
<dbReference type="CDD" id="cd00056">
    <property type="entry name" value="ENDO3c"/>
    <property type="match status" value="1"/>
</dbReference>
<name>Q02CA8_SOLUE</name>
<dbReference type="GO" id="GO:0032357">
    <property type="term" value="F:oxidized purine DNA binding"/>
    <property type="evidence" value="ECO:0007669"/>
    <property type="project" value="TreeGrafter"/>
</dbReference>
<dbReference type="InterPro" id="IPR044298">
    <property type="entry name" value="MIG/MutY"/>
</dbReference>
<evidence type="ECO:0000256" key="6">
    <source>
        <dbReference type="ARBA" id="ARBA00022023"/>
    </source>
</evidence>
<reference evidence="16" key="1">
    <citation type="submission" date="2006-10" db="EMBL/GenBank/DDBJ databases">
        <title>Complete sequence of Solibacter usitatus Ellin6076.</title>
        <authorList>
            <consortium name="US DOE Joint Genome Institute"/>
            <person name="Copeland A."/>
            <person name="Lucas S."/>
            <person name="Lapidus A."/>
            <person name="Barry K."/>
            <person name="Detter J.C."/>
            <person name="Glavina del Rio T."/>
            <person name="Hammon N."/>
            <person name="Israni S."/>
            <person name="Dalin E."/>
            <person name="Tice H."/>
            <person name="Pitluck S."/>
            <person name="Thompson L.S."/>
            <person name="Brettin T."/>
            <person name="Bruce D."/>
            <person name="Han C."/>
            <person name="Tapia R."/>
            <person name="Gilna P."/>
            <person name="Schmutz J."/>
            <person name="Larimer F."/>
            <person name="Land M."/>
            <person name="Hauser L."/>
            <person name="Kyrpides N."/>
            <person name="Mikhailova N."/>
            <person name="Janssen P.H."/>
            <person name="Kuske C.R."/>
            <person name="Richardson P."/>
        </authorList>
    </citation>
    <scope>NUCLEOTIDE SEQUENCE</scope>
    <source>
        <strain evidence="16">Ellin6076</strain>
    </source>
</reference>
<dbReference type="HOGENOM" id="CLU_012862_0_2_0"/>
<dbReference type="FunCoup" id="Q02CA8">
    <property type="interactions" value="438"/>
</dbReference>
<dbReference type="PANTHER" id="PTHR42944:SF1">
    <property type="entry name" value="ADENINE DNA GLYCOSYLASE"/>
    <property type="match status" value="1"/>
</dbReference>
<evidence type="ECO:0000256" key="13">
    <source>
        <dbReference type="ARBA" id="ARBA00023204"/>
    </source>
</evidence>
<dbReference type="SMART" id="SM00478">
    <property type="entry name" value="ENDO3c"/>
    <property type="match status" value="1"/>
</dbReference>
<dbReference type="InterPro" id="IPR029119">
    <property type="entry name" value="MutY_C"/>
</dbReference>
<dbReference type="EMBL" id="CP000473">
    <property type="protein sequence ID" value="ABJ81308.1"/>
    <property type="molecule type" value="Genomic_DNA"/>
</dbReference>
<keyword evidence="11" id="KW-0408">Iron</keyword>
<evidence type="ECO:0000256" key="3">
    <source>
        <dbReference type="ARBA" id="ARBA00002933"/>
    </source>
</evidence>
<keyword evidence="7" id="KW-0004">4Fe-4S</keyword>
<dbReference type="PROSITE" id="PS00764">
    <property type="entry name" value="ENDONUCLEASE_III_1"/>
    <property type="match status" value="1"/>
</dbReference>
<sequence length="337" mass="37514">MSGPSLSSLLLAWYRAAHRDLPWRSSRDPYRVWISEIMLQQTRAQAVIPYYEKFLARFPSVESLAAAPEEEVLALWSGLGYYSRARNLRNAARQITAAAGFPREYDAIRALPGIGDYTAAAIASIAFGLPHAVLDGNVLRVVARVENDAADIGSSRTRERFRAIAQQWLEAKEVKHDPGHFNQALMELGATVCVPRRPLCLVCPISACCRARQEGTAAQLPVKLRKQEPVRISGVLLVVRQRGRILLRRREDSQSRMAGFWELPTPEELPGSEVGERIGEIRHTITHHRYTFEVRAATAAVPATGGFAWFTIAQLAEIPFSTTARKALQLAGFVYNL</sequence>
<dbReference type="InterPro" id="IPR023170">
    <property type="entry name" value="HhH_base_excis_C"/>
</dbReference>
<dbReference type="AlphaFoldDB" id="Q02CA8"/>
<comment type="cofactor">
    <cofactor evidence="2">
        <name>[4Fe-4S] cluster</name>
        <dbReference type="ChEBI" id="CHEBI:49883"/>
    </cofactor>
</comment>
<dbReference type="Pfam" id="PF00730">
    <property type="entry name" value="HhH-GPD"/>
    <property type="match status" value="1"/>
</dbReference>
<dbReference type="STRING" id="234267.Acid_0296"/>
<evidence type="ECO:0000256" key="14">
    <source>
        <dbReference type="ARBA" id="ARBA00023295"/>
    </source>
</evidence>
<dbReference type="KEGG" id="sus:Acid_0296"/>
<dbReference type="InterPro" id="IPR003265">
    <property type="entry name" value="HhH-GPD_domain"/>
</dbReference>
<keyword evidence="14 16" id="KW-0326">Glycosidase</keyword>
<evidence type="ECO:0000256" key="1">
    <source>
        <dbReference type="ARBA" id="ARBA00000843"/>
    </source>
</evidence>
<dbReference type="InterPro" id="IPR004035">
    <property type="entry name" value="Endouclease-III_FeS-bd_BS"/>
</dbReference>
<evidence type="ECO:0000256" key="10">
    <source>
        <dbReference type="ARBA" id="ARBA00022801"/>
    </source>
</evidence>
<dbReference type="InParanoid" id="Q02CA8"/>
<protein>
    <recommendedName>
        <fullName evidence="6">Adenine DNA glycosylase</fullName>
        <ecNumber evidence="5">3.2.2.31</ecNumber>
    </recommendedName>
</protein>
<dbReference type="Pfam" id="PF14815">
    <property type="entry name" value="NUDIX_4"/>
    <property type="match status" value="1"/>
</dbReference>
<accession>Q02CA8</accession>
<proteinExistence type="inferred from homology"/>
<comment type="catalytic activity">
    <reaction evidence="1">
        <text>Hydrolyzes free adenine bases from 7,8-dihydro-8-oxoguanine:adenine mismatched double-stranded DNA, leaving an apurinic site.</text>
        <dbReference type="EC" id="3.2.2.31"/>
    </reaction>
</comment>
<dbReference type="FunFam" id="1.10.340.30:FF:000002">
    <property type="entry name" value="Adenine DNA glycosylase"/>
    <property type="match status" value="1"/>
</dbReference>
<gene>
    <name evidence="16" type="ordered locus">Acid_0296</name>
</gene>
<evidence type="ECO:0000313" key="16">
    <source>
        <dbReference type="EMBL" id="ABJ81308.1"/>
    </source>
</evidence>
<keyword evidence="10 16" id="KW-0378">Hydrolase</keyword>
<evidence type="ECO:0000256" key="4">
    <source>
        <dbReference type="ARBA" id="ARBA00008343"/>
    </source>
</evidence>
<keyword evidence="8" id="KW-0479">Metal-binding</keyword>
<dbReference type="GO" id="GO:0034039">
    <property type="term" value="F:8-oxo-7,8-dihydroguanine DNA N-glycosylase activity"/>
    <property type="evidence" value="ECO:0007669"/>
    <property type="project" value="TreeGrafter"/>
</dbReference>
<comment type="similarity">
    <text evidence="4">Belongs to the Nth/MutY family.</text>
</comment>
<evidence type="ECO:0000256" key="5">
    <source>
        <dbReference type="ARBA" id="ARBA00012045"/>
    </source>
</evidence>
<dbReference type="InterPro" id="IPR015797">
    <property type="entry name" value="NUDIX_hydrolase-like_dom_sf"/>
</dbReference>
<dbReference type="GO" id="GO:0051539">
    <property type="term" value="F:4 iron, 4 sulfur cluster binding"/>
    <property type="evidence" value="ECO:0007669"/>
    <property type="project" value="UniProtKB-KW"/>
</dbReference>
<dbReference type="GO" id="GO:0035485">
    <property type="term" value="F:adenine/guanine mispair binding"/>
    <property type="evidence" value="ECO:0007669"/>
    <property type="project" value="TreeGrafter"/>
</dbReference>
<feature type="domain" description="HhH-GPD" evidence="15">
    <location>
        <begin position="38"/>
        <end position="191"/>
    </location>
</feature>
<keyword evidence="13" id="KW-0234">DNA repair</keyword>
<dbReference type="GO" id="GO:0000701">
    <property type="term" value="F:purine-specific mismatch base pair DNA N-glycosylase activity"/>
    <property type="evidence" value="ECO:0007669"/>
    <property type="project" value="UniProtKB-EC"/>
</dbReference>
<dbReference type="InterPro" id="IPR011257">
    <property type="entry name" value="DNA_glycosylase"/>
</dbReference>
<dbReference type="NCBIfam" id="TIGR01084">
    <property type="entry name" value="mutY"/>
    <property type="match status" value="1"/>
</dbReference>
<dbReference type="Gene3D" id="1.10.1670.10">
    <property type="entry name" value="Helix-hairpin-Helix base-excision DNA repair enzymes (C-terminal)"/>
    <property type="match status" value="1"/>
</dbReference>
<dbReference type="SUPFAM" id="SSF55811">
    <property type="entry name" value="Nudix"/>
    <property type="match status" value="1"/>
</dbReference>
<keyword evidence="9" id="KW-0227">DNA damage</keyword>
<dbReference type="EC" id="3.2.2.31" evidence="5"/>
<evidence type="ECO:0000256" key="9">
    <source>
        <dbReference type="ARBA" id="ARBA00022763"/>
    </source>
</evidence>
<evidence type="ECO:0000256" key="11">
    <source>
        <dbReference type="ARBA" id="ARBA00023004"/>
    </source>
</evidence>
<dbReference type="GO" id="GO:0046872">
    <property type="term" value="F:metal ion binding"/>
    <property type="evidence" value="ECO:0007669"/>
    <property type="project" value="UniProtKB-KW"/>
</dbReference>
<dbReference type="GO" id="GO:0006284">
    <property type="term" value="P:base-excision repair"/>
    <property type="evidence" value="ECO:0007669"/>
    <property type="project" value="InterPro"/>
</dbReference>
<evidence type="ECO:0000256" key="7">
    <source>
        <dbReference type="ARBA" id="ARBA00022485"/>
    </source>
</evidence>
<dbReference type="GO" id="GO:0006298">
    <property type="term" value="P:mismatch repair"/>
    <property type="evidence" value="ECO:0007669"/>
    <property type="project" value="TreeGrafter"/>
</dbReference>
<organism evidence="16">
    <name type="scientific">Solibacter usitatus (strain Ellin6076)</name>
    <dbReference type="NCBI Taxonomy" id="234267"/>
    <lineage>
        <taxon>Bacteria</taxon>
        <taxon>Pseudomonadati</taxon>
        <taxon>Acidobacteriota</taxon>
        <taxon>Terriglobia</taxon>
        <taxon>Bryobacterales</taxon>
        <taxon>Solibacteraceae</taxon>
        <taxon>Candidatus Solibacter</taxon>
    </lineage>
</organism>
<dbReference type="Gene3D" id="3.90.79.10">
    <property type="entry name" value="Nucleoside Triphosphate Pyrophosphohydrolase"/>
    <property type="match status" value="1"/>
</dbReference>
<dbReference type="InterPro" id="IPR005760">
    <property type="entry name" value="A/G_AdeGlyc_MutY"/>
</dbReference>
<comment type="function">
    <text evidence="3">Adenine glycosylase active on G-A mispairs. MutY also corrects error-prone DNA synthesis past GO lesions which are due to the oxidatively damaged form of guanine: 7,8-dihydro-8-oxoguanine (8-oxo-dGTP).</text>
</comment>
<evidence type="ECO:0000256" key="2">
    <source>
        <dbReference type="ARBA" id="ARBA00001966"/>
    </source>
</evidence>
<evidence type="ECO:0000259" key="15">
    <source>
        <dbReference type="SMART" id="SM00478"/>
    </source>
</evidence>
<keyword evidence="12" id="KW-0411">Iron-sulfur</keyword>
<evidence type="ECO:0000256" key="12">
    <source>
        <dbReference type="ARBA" id="ARBA00023014"/>
    </source>
</evidence>
<dbReference type="PANTHER" id="PTHR42944">
    <property type="entry name" value="ADENINE DNA GLYCOSYLASE"/>
    <property type="match status" value="1"/>
</dbReference>